<dbReference type="InterPro" id="IPR020846">
    <property type="entry name" value="MFS_dom"/>
</dbReference>
<dbReference type="Proteomes" id="UP000294887">
    <property type="component" value="Unassembled WGS sequence"/>
</dbReference>
<keyword evidence="2 4" id="KW-1133">Transmembrane helix</keyword>
<feature type="transmembrane region" description="Helical" evidence="4">
    <location>
        <begin position="69"/>
        <end position="90"/>
    </location>
</feature>
<keyword evidence="1 4" id="KW-0812">Transmembrane</keyword>
<feature type="transmembrane region" description="Helical" evidence="4">
    <location>
        <begin position="364"/>
        <end position="381"/>
    </location>
</feature>
<dbReference type="PROSITE" id="PS50850">
    <property type="entry name" value="MFS"/>
    <property type="match status" value="1"/>
</dbReference>
<accession>A0A4V2P8U6</accession>
<feature type="domain" description="Major facilitator superfamily (MFS) profile" evidence="5">
    <location>
        <begin position="207"/>
        <end position="393"/>
    </location>
</feature>
<evidence type="ECO:0000256" key="1">
    <source>
        <dbReference type="ARBA" id="ARBA00022692"/>
    </source>
</evidence>
<feature type="transmembrane region" description="Helical" evidence="4">
    <location>
        <begin position="44"/>
        <end position="62"/>
    </location>
</feature>
<gene>
    <name evidence="6" type="ORF">EV695_1597</name>
</gene>
<dbReference type="EMBL" id="SMFQ01000003">
    <property type="protein sequence ID" value="TCJ87095.1"/>
    <property type="molecule type" value="Genomic_DNA"/>
</dbReference>
<protein>
    <submittedName>
        <fullName evidence="6">Putative MFS family arabinose efflux permease</fullName>
    </submittedName>
</protein>
<evidence type="ECO:0000259" key="5">
    <source>
        <dbReference type="PROSITE" id="PS50850"/>
    </source>
</evidence>
<evidence type="ECO:0000256" key="3">
    <source>
        <dbReference type="ARBA" id="ARBA00023136"/>
    </source>
</evidence>
<evidence type="ECO:0000313" key="7">
    <source>
        <dbReference type="Proteomes" id="UP000294887"/>
    </source>
</evidence>
<feature type="transmembrane region" description="Helical" evidence="4">
    <location>
        <begin position="333"/>
        <end position="352"/>
    </location>
</feature>
<feature type="transmembrane region" description="Helical" evidence="4">
    <location>
        <begin position="203"/>
        <end position="226"/>
    </location>
</feature>
<keyword evidence="3 4" id="KW-0472">Membrane</keyword>
<organism evidence="6 7">
    <name type="scientific">Cocleimonas flava</name>
    <dbReference type="NCBI Taxonomy" id="634765"/>
    <lineage>
        <taxon>Bacteria</taxon>
        <taxon>Pseudomonadati</taxon>
        <taxon>Pseudomonadota</taxon>
        <taxon>Gammaproteobacteria</taxon>
        <taxon>Thiotrichales</taxon>
        <taxon>Thiotrichaceae</taxon>
        <taxon>Cocleimonas</taxon>
    </lineage>
</organism>
<sequence>MPFSVYFLAICQALLMSGSSLLITASALVSLTLTDDKILVTLPLSLQFLAQMLTSIPASLLMGKWGRRAGFMFGSLFGITGGCLAVYAVFTTNFWLFAVASFSIGVFNGFGTYFRFAAVDVVAVSNRAKAISYVMVGGVIAAFIGPNLANFGRGMVDNIPFVGGFVYVTVLYVLIFIVLFFIKLPPASIVDLQHTGRPLKQIAMQPTFIVAVICGMLGYGVMTYVMTATPLAMHHHQHAFDQTAFVIQWHVLAMFAPSFFTGTIIQKVGVIKVMVTGAVLALICTLINLSGTSVWHFWVALVALGISWNFLFIGASTLLTETYKPEETAKSQALNDFMVFSMVTIASLSAGIFQNKFGWESVNIGGILFVGVILASIFWLVRMPVEKRLATKV</sequence>
<evidence type="ECO:0000256" key="4">
    <source>
        <dbReference type="SAM" id="Phobius"/>
    </source>
</evidence>
<feature type="transmembrane region" description="Helical" evidence="4">
    <location>
        <begin position="270"/>
        <end position="289"/>
    </location>
</feature>
<dbReference type="Gene3D" id="1.20.1250.20">
    <property type="entry name" value="MFS general substrate transporter like domains"/>
    <property type="match status" value="1"/>
</dbReference>
<dbReference type="PANTHER" id="PTHR23534">
    <property type="entry name" value="MFS PERMEASE"/>
    <property type="match status" value="1"/>
</dbReference>
<dbReference type="InterPro" id="IPR036259">
    <property type="entry name" value="MFS_trans_sf"/>
</dbReference>
<dbReference type="InterPro" id="IPR011701">
    <property type="entry name" value="MFS"/>
</dbReference>
<comment type="caution">
    <text evidence="6">The sequence shown here is derived from an EMBL/GenBank/DDBJ whole genome shotgun (WGS) entry which is preliminary data.</text>
</comment>
<dbReference type="AlphaFoldDB" id="A0A4V2P8U6"/>
<feature type="transmembrane region" description="Helical" evidence="4">
    <location>
        <begin position="161"/>
        <end position="182"/>
    </location>
</feature>
<feature type="transmembrane region" description="Helical" evidence="4">
    <location>
        <begin position="130"/>
        <end position="149"/>
    </location>
</feature>
<dbReference type="Pfam" id="PF07690">
    <property type="entry name" value="MFS_1"/>
    <property type="match status" value="1"/>
</dbReference>
<name>A0A4V2P8U6_9GAMM</name>
<evidence type="ECO:0000256" key="2">
    <source>
        <dbReference type="ARBA" id="ARBA00022989"/>
    </source>
</evidence>
<dbReference type="PANTHER" id="PTHR23534:SF1">
    <property type="entry name" value="MAJOR FACILITATOR SUPERFAMILY PROTEIN"/>
    <property type="match status" value="1"/>
</dbReference>
<dbReference type="SUPFAM" id="SSF103473">
    <property type="entry name" value="MFS general substrate transporter"/>
    <property type="match status" value="1"/>
</dbReference>
<proteinExistence type="predicted"/>
<feature type="transmembrane region" description="Helical" evidence="4">
    <location>
        <begin position="295"/>
        <end position="321"/>
    </location>
</feature>
<evidence type="ECO:0000313" key="6">
    <source>
        <dbReference type="EMBL" id="TCJ87095.1"/>
    </source>
</evidence>
<feature type="transmembrane region" description="Helical" evidence="4">
    <location>
        <begin position="246"/>
        <end position="265"/>
    </location>
</feature>
<keyword evidence="7" id="KW-1185">Reference proteome</keyword>
<dbReference type="GO" id="GO:0022857">
    <property type="term" value="F:transmembrane transporter activity"/>
    <property type="evidence" value="ECO:0007669"/>
    <property type="project" value="InterPro"/>
</dbReference>
<feature type="transmembrane region" description="Helical" evidence="4">
    <location>
        <begin position="96"/>
        <end position="118"/>
    </location>
</feature>
<reference evidence="6 7" key="1">
    <citation type="submission" date="2019-03" db="EMBL/GenBank/DDBJ databases">
        <title>Genomic Encyclopedia of Type Strains, Phase IV (KMG-IV): sequencing the most valuable type-strain genomes for metagenomic binning, comparative biology and taxonomic classification.</title>
        <authorList>
            <person name="Goeker M."/>
        </authorList>
    </citation>
    <scope>NUCLEOTIDE SEQUENCE [LARGE SCALE GENOMIC DNA]</scope>
    <source>
        <strain evidence="6 7">DSM 24830</strain>
    </source>
</reference>